<dbReference type="OrthoDB" id="9757969at2"/>
<dbReference type="STRING" id="80854.MVIS_1911"/>
<evidence type="ECO:0000313" key="4">
    <source>
        <dbReference type="Proteomes" id="UP000183794"/>
    </source>
</evidence>
<dbReference type="Pfam" id="PF05359">
    <property type="entry name" value="DUF748"/>
    <property type="match status" value="2"/>
</dbReference>
<feature type="transmembrane region" description="Helical" evidence="2">
    <location>
        <begin position="21"/>
        <end position="44"/>
    </location>
</feature>
<dbReference type="HOGENOM" id="CLU_005680_0_0_6"/>
<evidence type="ECO:0000256" key="2">
    <source>
        <dbReference type="SAM" id="Phobius"/>
    </source>
</evidence>
<dbReference type="EMBL" id="FPLD01000045">
    <property type="protein sequence ID" value="SGY92991.1"/>
    <property type="molecule type" value="Genomic_DNA"/>
</dbReference>
<dbReference type="Proteomes" id="UP000183794">
    <property type="component" value="Unassembled WGS sequence"/>
</dbReference>
<dbReference type="RefSeq" id="WP_045110172.1">
    <property type="nucleotide sequence ID" value="NZ_CAWRBC010000138.1"/>
</dbReference>
<gene>
    <name evidence="3" type="ORF">NVI5450_1424</name>
</gene>
<proteinExistence type="predicted"/>
<keyword evidence="2" id="KW-0472">Membrane</keyword>
<accession>A0A090IG54</accession>
<organism evidence="3 4">
    <name type="scientific">Moritella viscosa</name>
    <dbReference type="NCBI Taxonomy" id="80854"/>
    <lineage>
        <taxon>Bacteria</taxon>
        <taxon>Pseudomonadati</taxon>
        <taxon>Pseudomonadota</taxon>
        <taxon>Gammaproteobacteria</taxon>
        <taxon>Alteromonadales</taxon>
        <taxon>Moritellaceae</taxon>
        <taxon>Moritella</taxon>
    </lineage>
</organism>
<dbReference type="KEGG" id="mvs:MVIS_1911"/>
<evidence type="ECO:0000313" key="3">
    <source>
        <dbReference type="EMBL" id="SGY92991.1"/>
    </source>
</evidence>
<evidence type="ECO:0000256" key="1">
    <source>
        <dbReference type="SAM" id="MobiDB-lite"/>
    </source>
</evidence>
<feature type="compositionally biased region" description="Polar residues" evidence="1">
    <location>
        <begin position="373"/>
        <end position="401"/>
    </location>
</feature>
<protein>
    <submittedName>
        <fullName evidence="3">Uncharacterized protein</fullName>
    </submittedName>
</protein>
<dbReference type="PATRIC" id="fig|80854.5.peg.2043"/>
<feature type="region of interest" description="Disordered" evidence="1">
    <location>
        <begin position="372"/>
        <end position="403"/>
    </location>
</feature>
<name>A0A090IG54_9GAMM</name>
<dbReference type="InterPro" id="IPR008023">
    <property type="entry name" value="DUF748"/>
</dbReference>
<keyword evidence="2" id="KW-0812">Transmembrane</keyword>
<dbReference type="PANTHER" id="PTHR30441">
    <property type="entry name" value="DUF748 DOMAIN-CONTAINING PROTEIN"/>
    <property type="match status" value="1"/>
</dbReference>
<dbReference type="PANTHER" id="PTHR30441:SF8">
    <property type="entry name" value="DUF748 DOMAIN-CONTAINING PROTEIN"/>
    <property type="match status" value="1"/>
</dbReference>
<dbReference type="InterPro" id="IPR052894">
    <property type="entry name" value="AsmA-related"/>
</dbReference>
<sequence length="1030" mass="113656">MAAKLSIFRKNFSRAPRYQRLLSYALVAYLMYALLLGLLVPYLVKSIAPEKISALLGRPVQLQDVSINPLSLKFEIKGFEIQTQEQEDFTGIGRLTLQINLWKSLFNGSINIETIEIDQAFANIEKLDESQFNFSDIPAHIAAQSKPSETPVPVSEDTNESSELPHIQIANISITNTAFNFKDKPTGAELDYPAINIVLTKFNSLAMLNRDKRSNAPSPTYNSYNLSIEGADNSAVTTAGRFQLTPLEAQGNLALKHIKLVTFWPFVAEQLTAKLESGVIDFTTDYQFISNDKSPQLLTDAGQFSLRTLIFSEPEKELINLPLLTVAGIKVDLLQQQIGLDNISTDGLKVNAVVNKDGVVNLTNAFTLKHTEPTSASSDSKITAKSESQATQSENNEAQATESKEAQEWLVTLGEFNLTNYDINVIESMMTDATAWRLFPINVRTKSLTSRLDTPIEYDLALTINDKGTFSSQGSADVKEQSLDATINLDKLNLAQFQPYLKPYVNITIQNGEFTTQGSLYANTKGAARFDGSIKLESLAINDNKLNKTLIKWQNFNINSLKFDKEANSLLIDHVSFVQPYAQMIVAADKSSNVSDLVVKTKDEKKEAAVKGEPQIKPETQKIKATEDAMLIEINKITLAQGKVDYTDNLLKPTFEATIDKLEGHVGKLSSTATKNAELNIRGIVNEYAPLTLRGEVNPLIPLPYVDIEFIFDNFELPSMTPYSGTYAGLDINEGQLSLALKYKLEKNHLEGRNQIFIDQLDMNNTKNSDAGTILPITLAIPLLKDSNGAIDLGVEISGDVNDPSFNVGEILLKQFTNIIVKAATSPFTLLANIVDSTEELDKVNFAKGSVILTQLEQNKLDTLAKALVQRPQLKLNIKGSYDANVDKQTLQNRAVNTKLSQLTNANIPETTNATNLPLSNDMEDALITLYEQETQGKADTLRNTISAQQASLDKSALKQVWLSSLYAETSKQQAITDKVLRKLAKSRANAIKTHLRDISKVDAGRIFVLSHQSNVPSASTQTTLTLVVK</sequence>
<dbReference type="GO" id="GO:0090313">
    <property type="term" value="P:regulation of protein targeting to membrane"/>
    <property type="evidence" value="ECO:0007669"/>
    <property type="project" value="TreeGrafter"/>
</dbReference>
<reference evidence="3 4" key="1">
    <citation type="submission" date="2016-11" db="EMBL/GenBank/DDBJ databases">
        <authorList>
            <person name="Jaros S."/>
            <person name="Januszkiewicz K."/>
            <person name="Wedrychowicz H."/>
        </authorList>
    </citation>
    <scope>NUCLEOTIDE SEQUENCE [LARGE SCALE GENOMIC DNA]</scope>
    <source>
        <strain evidence="3">NVI 5450</strain>
    </source>
</reference>
<dbReference type="AlphaFoldDB" id="A0A090IG54"/>
<dbReference type="GO" id="GO:0005886">
    <property type="term" value="C:plasma membrane"/>
    <property type="evidence" value="ECO:0007669"/>
    <property type="project" value="TreeGrafter"/>
</dbReference>
<keyword evidence="2" id="KW-1133">Transmembrane helix</keyword>